<dbReference type="Proteomes" id="UP000005207">
    <property type="component" value="Linkage group LG19"/>
</dbReference>
<evidence type="ECO:0000313" key="4">
    <source>
        <dbReference type="Proteomes" id="UP000005207"/>
    </source>
</evidence>
<reference evidence="3" key="3">
    <citation type="submission" date="2025-09" db="UniProtKB">
        <authorList>
            <consortium name="Ensembl"/>
        </authorList>
    </citation>
    <scope>IDENTIFICATION</scope>
</reference>
<dbReference type="InParanoid" id="A0A669CZE4"/>
<protein>
    <submittedName>
        <fullName evidence="3">F-box protein 33</fullName>
    </submittedName>
</protein>
<sequence>GKKSGTPIALRTEKISRMRGETSSRKLKELAMALCGGVGAMALPSELIVHIFSFLSDRDKLRASAVCSRWRECLFYPALWTELKLRIGGGGCSSSDETPKLEFLMRKFGSFVRELQLELAPVEGNLSHLNSDPSSARMDQPPGPDSDAQHKERWRDAVATYLDQVLCVFTSIRNNRNLQKLSLYGDTFILQQEGLLDSSHLHLIHQGDKKINEIQQLFMEVLSNSRQLRWLSCSFMLGLVTPCSLSCLSNPSAETLQHLSLLDHQLGPLVSPSELDRLSNLHSLALDFTDFTSELCGLLASPRRTPLHRLSLLLNGATLEFKSLEGTATEDNWKALVRVSANLRVYVMALEVDSSELLRVLKPSLPLERLHLDSYSMPVTDATLELISQQYNKTLTHFLLLRDGPDFPDLSINRNEDPLVLLAWRCTQLAVLVIHGYTVWSHNLVAISRLRGSSLRVLTVSEDSIDFDPDQSVCMEGDPVHNLVKEVSLGLGRVWQPCLDSSVFLSEPTQHFHHELRAFSMGM</sequence>
<gene>
    <name evidence="3" type="primary">FBXO33</name>
    <name evidence="3" type="synonym">fbxo33</name>
</gene>
<dbReference type="CDD" id="cd22104">
    <property type="entry name" value="F-box_FBXO33"/>
    <property type="match status" value="1"/>
</dbReference>
<evidence type="ECO:0000256" key="1">
    <source>
        <dbReference type="SAM" id="MobiDB-lite"/>
    </source>
</evidence>
<dbReference type="PANTHER" id="PTHR20933">
    <property type="entry name" value="F-BOX ONLY PROTEIN 33"/>
    <property type="match status" value="1"/>
</dbReference>
<dbReference type="OMA" id="NSRQMKW"/>
<evidence type="ECO:0000313" key="3">
    <source>
        <dbReference type="Ensembl" id="ENSONIP00000052842.1"/>
    </source>
</evidence>
<dbReference type="Gene3D" id="3.80.10.10">
    <property type="entry name" value="Ribonuclease Inhibitor"/>
    <property type="match status" value="1"/>
</dbReference>
<feature type="region of interest" description="Disordered" evidence="1">
    <location>
        <begin position="130"/>
        <end position="150"/>
    </location>
</feature>
<dbReference type="InterPro" id="IPR032675">
    <property type="entry name" value="LRR_dom_sf"/>
</dbReference>
<keyword evidence="4" id="KW-1185">Reference proteome</keyword>
<dbReference type="AlphaFoldDB" id="A0A669CZE4"/>
<dbReference type="FunCoup" id="A0A669CZE4">
    <property type="interactions" value="628"/>
</dbReference>
<dbReference type="PROSITE" id="PS50181">
    <property type="entry name" value="FBOX"/>
    <property type="match status" value="1"/>
</dbReference>
<evidence type="ECO:0000259" key="2">
    <source>
        <dbReference type="PROSITE" id="PS50181"/>
    </source>
</evidence>
<proteinExistence type="predicted"/>
<organism evidence="3 4">
    <name type="scientific">Oreochromis niloticus</name>
    <name type="common">Nile tilapia</name>
    <name type="synonym">Tilapia nilotica</name>
    <dbReference type="NCBI Taxonomy" id="8128"/>
    <lineage>
        <taxon>Eukaryota</taxon>
        <taxon>Metazoa</taxon>
        <taxon>Chordata</taxon>
        <taxon>Craniata</taxon>
        <taxon>Vertebrata</taxon>
        <taxon>Euteleostomi</taxon>
        <taxon>Actinopterygii</taxon>
        <taxon>Neopterygii</taxon>
        <taxon>Teleostei</taxon>
        <taxon>Neoteleostei</taxon>
        <taxon>Acanthomorphata</taxon>
        <taxon>Ovalentaria</taxon>
        <taxon>Cichlomorphae</taxon>
        <taxon>Cichliformes</taxon>
        <taxon>Cichlidae</taxon>
        <taxon>African cichlids</taxon>
        <taxon>Pseudocrenilabrinae</taxon>
        <taxon>Oreochromini</taxon>
        <taxon>Oreochromis</taxon>
    </lineage>
</organism>
<dbReference type="PANTHER" id="PTHR20933:SF3">
    <property type="entry name" value="F-BOX ONLY PROTEIN 33"/>
    <property type="match status" value="1"/>
</dbReference>
<dbReference type="InterPro" id="IPR001810">
    <property type="entry name" value="F-box_dom"/>
</dbReference>
<dbReference type="SMART" id="SM00256">
    <property type="entry name" value="FBOX"/>
    <property type="match status" value="1"/>
</dbReference>
<accession>A0A669CZE4</accession>
<dbReference type="GO" id="GO:0031398">
    <property type="term" value="P:positive regulation of protein ubiquitination"/>
    <property type="evidence" value="ECO:0007669"/>
    <property type="project" value="TreeGrafter"/>
</dbReference>
<dbReference type="GeneTree" id="ENSGT00390000017718"/>
<dbReference type="Ensembl" id="ENSONIT00000041077.1">
    <property type="protein sequence ID" value="ENSONIP00000052842.1"/>
    <property type="gene ID" value="ENSONIG00000019493.2"/>
</dbReference>
<dbReference type="InterPro" id="IPR036047">
    <property type="entry name" value="F-box-like_dom_sf"/>
</dbReference>
<dbReference type="Pfam" id="PF12937">
    <property type="entry name" value="F-box-like"/>
    <property type="match status" value="1"/>
</dbReference>
<name>A0A669CZE4_ORENI</name>
<dbReference type="Gene3D" id="1.20.1280.50">
    <property type="match status" value="1"/>
</dbReference>
<feature type="domain" description="F-box" evidence="2">
    <location>
        <begin position="37"/>
        <end position="83"/>
    </location>
</feature>
<reference evidence="4" key="1">
    <citation type="submission" date="2012-01" db="EMBL/GenBank/DDBJ databases">
        <title>The Genome Sequence of Oreochromis niloticus (Nile Tilapia).</title>
        <authorList>
            <consortium name="Broad Institute Genome Assembly Team"/>
            <consortium name="Broad Institute Sequencing Platform"/>
            <person name="Di Palma F."/>
            <person name="Johnson J."/>
            <person name="Lander E.S."/>
            <person name="Lindblad-Toh K."/>
        </authorList>
    </citation>
    <scope>NUCLEOTIDE SEQUENCE [LARGE SCALE GENOMIC DNA]</scope>
</reference>
<dbReference type="SUPFAM" id="SSF81383">
    <property type="entry name" value="F-box domain"/>
    <property type="match status" value="1"/>
</dbReference>
<reference evidence="3" key="2">
    <citation type="submission" date="2025-08" db="UniProtKB">
        <authorList>
            <consortium name="Ensembl"/>
        </authorList>
    </citation>
    <scope>IDENTIFICATION</scope>
</reference>